<name>A0A1R4H6H4_9GAMM</name>
<proteinExistence type="predicted"/>
<reference evidence="2" key="1">
    <citation type="submission" date="2017-02" db="EMBL/GenBank/DDBJ databases">
        <authorList>
            <person name="Daims H."/>
        </authorList>
    </citation>
    <scope>NUCLEOTIDE SEQUENCE [LARGE SCALE GENOMIC DNA]</scope>
</reference>
<gene>
    <name evidence="1" type="ORF">CRENPOLYSF2_240005</name>
</gene>
<accession>A0A1R4H6H4</accession>
<dbReference type="EMBL" id="FUKJ01000157">
    <property type="protein sequence ID" value="SJM91776.1"/>
    <property type="molecule type" value="Genomic_DNA"/>
</dbReference>
<sequence length="38" mass="4398">MGFAALRLIKNISLTIGRMIKKQTLPDVRVVMMTHWID</sequence>
<dbReference type="AlphaFoldDB" id="A0A1R4H6H4"/>
<keyword evidence="2" id="KW-1185">Reference proteome</keyword>
<protein>
    <submittedName>
        <fullName evidence="1">Uncharacterized protein</fullName>
    </submittedName>
</protein>
<evidence type="ECO:0000313" key="1">
    <source>
        <dbReference type="EMBL" id="SJM91776.1"/>
    </source>
</evidence>
<dbReference type="Proteomes" id="UP000195442">
    <property type="component" value="Unassembled WGS sequence"/>
</dbReference>
<organism evidence="1 2">
    <name type="scientific">Crenothrix polyspora</name>
    <dbReference type="NCBI Taxonomy" id="360316"/>
    <lineage>
        <taxon>Bacteria</taxon>
        <taxon>Pseudomonadati</taxon>
        <taxon>Pseudomonadota</taxon>
        <taxon>Gammaproteobacteria</taxon>
        <taxon>Methylococcales</taxon>
        <taxon>Crenotrichaceae</taxon>
        <taxon>Crenothrix</taxon>
    </lineage>
</organism>
<evidence type="ECO:0000313" key="2">
    <source>
        <dbReference type="Proteomes" id="UP000195442"/>
    </source>
</evidence>